<dbReference type="InterPro" id="IPR006158">
    <property type="entry name" value="Cobalamin-bd"/>
</dbReference>
<name>A0ABW5CGG2_9PROT</name>
<evidence type="ECO:0000313" key="3">
    <source>
        <dbReference type="EMBL" id="MFD2235587.1"/>
    </source>
</evidence>
<accession>A0ABW5CGG2</accession>
<dbReference type="InterPro" id="IPR036594">
    <property type="entry name" value="Meth_synthase_dom"/>
</dbReference>
<protein>
    <submittedName>
        <fullName evidence="3">MerR family transcriptional regulator</fullName>
    </submittedName>
</protein>
<dbReference type="Gene3D" id="1.10.1240.10">
    <property type="entry name" value="Methionine synthase domain"/>
    <property type="match status" value="1"/>
</dbReference>
<organism evidence="3 4">
    <name type="scientific">Phaeospirillum tilakii</name>
    <dbReference type="NCBI Taxonomy" id="741673"/>
    <lineage>
        <taxon>Bacteria</taxon>
        <taxon>Pseudomonadati</taxon>
        <taxon>Pseudomonadota</taxon>
        <taxon>Alphaproteobacteria</taxon>
        <taxon>Rhodospirillales</taxon>
        <taxon>Rhodospirillaceae</taxon>
        <taxon>Phaeospirillum</taxon>
    </lineage>
</organism>
<dbReference type="Gene3D" id="3.40.50.280">
    <property type="entry name" value="Cobalamin-binding domain"/>
    <property type="match status" value="1"/>
</dbReference>
<keyword evidence="4" id="KW-1185">Reference proteome</keyword>
<evidence type="ECO:0000259" key="1">
    <source>
        <dbReference type="PROSITE" id="PS50937"/>
    </source>
</evidence>
<dbReference type="EMBL" id="JBHUIY010000055">
    <property type="protein sequence ID" value="MFD2235587.1"/>
    <property type="molecule type" value="Genomic_DNA"/>
</dbReference>
<dbReference type="InterPro" id="IPR009061">
    <property type="entry name" value="DNA-bd_dom_put_sf"/>
</dbReference>
<feature type="domain" description="HTH merR-type" evidence="1">
    <location>
        <begin position="1"/>
        <end position="53"/>
    </location>
</feature>
<evidence type="ECO:0000259" key="2">
    <source>
        <dbReference type="PROSITE" id="PS51332"/>
    </source>
</evidence>
<dbReference type="Gene3D" id="1.10.1660.10">
    <property type="match status" value="1"/>
</dbReference>
<dbReference type="Pfam" id="PF13411">
    <property type="entry name" value="MerR_1"/>
    <property type="match status" value="1"/>
</dbReference>
<dbReference type="CDD" id="cd02065">
    <property type="entry name" value="B12-binding_like"/>
    <property type="match status" value="1"/>
</dbReference>
<dbReference type="Pfam" id="PF02310">
    <property type="entry name" value="B12-binding"/>
    <property type="match status" value="1"/>
</dbReference>
<gene>
    <name evidence="3" type="ORF">ACFSNB_17440</name>
</gene>
<dbReference type="InterPro" id="IPR036724">
    <property type="entry name" value="Cobalamin-bd_sf"/>
</dbReference>
<proteinExistence type="predicted"/>
<dbReference type="SMART" id="SM00422">
    <property type="entry name" value="HTH_MERR"/>
    <property type="match status" value="1"/>
</dbReference>
<feature type="domain" description="B12-binding" evidence="2">
    <location>
        <begin position="171"/>
        <end position="296"/>
    </location>
</feature>
<comment type="caution">
    <text evidence="3">The sequence shown here is derived from an EMBL/GenBank/DDBJ whole genome shotgun (WGS) entry which is preliminary data.</text>
</comment>
<dbReference type="RefSeq" id="WP_377318907.1">
    <property type="nucleotide sequence ID" value="NZ_JBHUIY010000055.1"/>
</dbReference>
<reference evidence="4" key="1">
    <citation type="journal article" date="2019" name="Int. J. Syst. Evol. Microbiol.">
        <title>The Global Catalogue of Microorganisms (GCM) 10K type strain sequencing project: providing services to taxonomists for standard genome sequencing and annotation.</title>
        <authorList>
            <consortium name="The Broad Institute Genomics Platform"/>
            <consortium name="The Broad Institute Genome Sequencing Center for Infectious Disease"/>
            <person name="Wu L."/>
            <person name="Ma J."/>
        </authorList>
    </citation>
    <scope>NUCLEOTIDE SEQUENCE [LARGE SCALE GENOMIC DNA]</scope>
    <source>
        <strain evidence="4">KCTC 15012</strain>
    </source>
</reference>
<dbReference type="CDD" id="cd01104">
    <property type="entry name" value="HTH_MlrA-CarA"/>
    <property type="match status" value="1"/>
</dbReference>
<dbReference type="PROSITE" id="PS51332">
    <property type="entry name" value="B12_BINDING"/>
    <property type="match status" value="1"/>
</dbReference>
<dbReference type="PROSITE" id="PS50937">
    <property type="entry name" value="HTH_MERR_2"/>
    <property type="match status" value="1"/>
</dbReference>
<dbReference type="SUPFAM" id="SSF46955">
    <property type="entry name" value="Putative DNA-binding domain"/>
    <property type="match status" value="1"/>
</dbReference>
<dbReference type="Proteomes" id="UP001597296">
    <property type="component" value="Unassembled WGS sequence"/>
</dbReference>
<dbReference type="SUPFAM" id="SSF52242">
    <property type="entry name" value="Cobalamin (vitamin B12)-binding domain"/>
    <property type="match status" value="1"/>
</dbReference>
<dbReference type="InterPro" id="IPR000551">
    <property type="entry name" value="MerR-type_HTH_dom"/>
</dbReference>
<sequence length="296" mass="32211">MPISAIEKETGLTKEVIRKWESRYGFPLPERDDNGNRLYPGDQIDQLRLIRRLLGVGYRPGKIVGLSFDELDALVRQLSPPPDVPASDYACQVLEALTGHDLPRLRDLFKQQWARDGLASFIGVTLARLTTTVGEAWLRGDLRLFEEHLYTEAALDVLHEAIRTVTGSAQAPRLLLATPSGEAHTLGLMMAEAIAAMEGAHCIRLGAQIPIAEMIAAATACQADIVGLSFSVAFPAREAVQILAALRDRLDPAIEVWAGGYGVSALRPLSGIRCLRDLAEIGPALATWRRDHPGPA</sequence>
<evidence type="ECO:0000313" key="4">
    <source>
        <dbReference type="Proteomes" id="UP001597296"/>
    </source>
</evidence>